<dbReference type="CDD" id="cd00130">
    <property type="entry name" value="PAS"/>
    <property type="match status" value="1"/>
</dbReference>
<reference evidence="8" key="1">
    <citation type="journal article" date="2014" name="Front. Microbiol.">
        <title>High frequency of phylogenetically diverse reductive dehalogenase-homologous genes in deep subseafloor sedimentary metagenomes.</title>
        <authorList>
            <person name="Kawai M."/>
            <person name="Futagami T."/>
            <person name="Toyoda A."/>
            <person name="Takaki Y."/>
            <person name="Nishi S."/>
            <person name="Hori S."/>
            <person name="Arai W."/>
            <person name="Tsubouchi T."/>
            <person name="Morono Y."/>
            <person name="Uchiyama I."/>
            <person name="Ito T."/>
            <person name="Fujiyama A."/>
            <person name="Inagaki F."/>
            <person name="Takami H."/>
        </authorList>
    </citation>
    <scope>NUCLEOTIDE SEQUENCE</scope>
    <source>
        <strain evidence="8">Expedition CK06-06</strain>
    </source>
</reference>
<name>X1TJY7_9ZZZZ</name>
<dbReference type="EC" id="2.7.13.3" evidence="2"/>
<evidence type="ECO:0000256" key="5">
    <source>
        <dbReference type="ARBA" id="ARBA00022777"/>
    </source>
</evidence>
<evidence type="ECO:0000256" key="3">
    <source>
        <dbReference type="ARBA" id="ARBA00022553"/>
    </source>
</evidence>
<dbReference type="InterPro" id="IPR035965">
    <property type="entry name" value="PAS-like_dom_sf"/>
</dbReference>
<dbReference type="AlphaFoldDB" id="X1TJY7"/>
<dbReference type="PANTHER" id="PTHR43304">
    <property type="entry name" value="PHYTOCHROME-LIKE PROTEIN CPH1"/>
    <property type="match status" value="1"/>
</dbReference>
<dbReference type="Gene3D" id="3.30.450.20">
    <property type="entry name" value="PAS domain"/>
    <property type="match status" value="1"/>
</dbReference>
<comment type="catalytic activity">
    <reaction evidence="1">
        <text>ATP + protein L-histidine = ADP + protein N-phospho-L-histidine.</text>
        <dbReference type="EC" id="2.7.13.3"/>
    </reaction>
</comment>
<feature type="non-terminal residue" evidence="8">
    <location>
        <position position="242"/>
    </location>
</feature>
<dbReference type="InterPro" id="IPR000700">
    <property type="entry name" value="PAS-assoc_C"/>
</dbReference>
<dbReference type="PROSITE" id="PS50113">
    <property type="entry name" value="PAC"/>
    <property type="match status" value="1"/>
</dbReference>
<evidence type="ECO:0000313" key="8">
    <source>
        <dbReference type="EMBL" id="GAJ05564.1"/>
    </source>
</evidence>
<dbReference type="SUPFAM" id="SSF55785">
    <property type="entry name" value="PYP-like sensor domain (PAS domain)"/>
    <property type="match status" value="2"/>
</dbReference>
<organism evidence="8">
    <name type="scientific">marine sediment metagenome</name>
    <dbReference type="NCBI Taxonomy" id="412755"/>
    <lineage>
        <taxon>unclassified sequences</taxon>
        <taxon>metagenomes</taxon>
        <taxon>ecological metagenomes</taxon>
    </lineage>
</organism>
<protein>
    <recommendedName>
        <fullName evidence="2">histidine kinase</fullName>
        <ecNumber evidence="2">2.7.13.3</ecNumber>
    </recommendedName>
</protein>
<keyword evidence="3" id="KW-0597">Phosphoprotein</keyword>
<dbReference type="InterPro" id="IPR000014">
    <property type="entry name" value="PAS"/>
</dbReference>
<dbReference type="Pfam" id="PF08447">
    <property type="entry name" value="PAS_3"/>
    <property type="match status" value="1"/>
</dbReference>
<keyword evidence="6" id="KW-0812">Transmembrane</keyword>
<evidence type="ECO:0000259" key="7">
    <source>
        <dbReference type="PROSITE" id="PS50113"/>
    </source>
</evidence>
<feature type="domain" description="PAC" evidence="7">
    <location>
        <begin position="125"/>
        <end position="176"/>
    </location>
</feature>
<proteinExistence type="predicted"/>
<dbReference type="InterPro" id="IPR052162">
    <property type="entry name" value="Sensor_kinase/Photoreceptor"/>
</dbReference>
<dbReference type="GO" id="GO:0004673">
    <property type="term" value="F:protein histidine kinase activity"/>
    <property type="evidence" value="ECO:0007669"/>
    <property type="project" value="UniProtKB-EC"/>
</dbReference>
<keyword evidence="4" id="KW-0808">Transferase</keyword>
<evidence type="ECO:0000256" key="6">
    <source>
        <dbReference type="SAM" id="Phobius"/>
    </source>
</evidence>
<feature type="transmembrane region" description="Helical" evidence="6">
    <location>
        <begin position="12"/>
        <end position="34"/>
    </location>
</feature>
<dbReference type="EMBL" id="BARW01025161">
    <property type="protein sequence ID" value="GAJ05564.1"/>
    <property type="molecule type" value="Genomic_DNA"/>
</dbReference>
<dbReference type="SMART" id="SM00086">
    <property type="entry name" value="PAC"/>
    <property type="match status" value="1"/>
</dbReference>
<accession>X1TJY7</accession>
<evidence type="ECO:0000256" key="4">
    <source>
        <dbReference type="ARBA" id="ARBA00022679"/>
    </source>
</evidence>
<sequence>MDAILRPWRAELSFNVSIFAMIALVIIVITYAFYAQSTRAEEADEIYDRARTQIETALMRGRSGLWDWDVGRGRMFWSRSMYELLGMQARDDIISFAEVNNLVHPDDTDLFSTVEDLLRNDRRSLDHEFRMRHAQGRWIWLRARAQLVQEDTDTPHLIGIAIDVTEQRKLAEQTATADMRLRDAIETIPEAFVLWNAENNLVMCNSKYQHFHNLPDFAELAEKHYDQVMEAARQPLIRSQID</sequence>
<dbReference type="NCBIfam" id="TIGR00229">
    <property type="entry name" value="sensory_box"/>
    <property type="match status" value="1"/>
</dbReference>
<gene>
    <name evidence="8" type="ORF">S12H4_41308</name>
</gene>
<comment type="caution">
    <text evidence="8">The sequence shown here is derived from an EMBL/GenBank/DDBJ whole genome shotgun (WGS) entry which is preliminary data.</text>
</comment>
<evidence type="ECO:0000256" key="1">
    <source>
        <dbReference type="ARBA" id="ARBA00000085"/>
    </source>
</evidence>
<keyword evidence="6" id="KW-0472">Membrane</keyword>
<evidence type="ECO:0000256" key="2">
    <source>
        <dbReference type="ARBA" id="ARBA00012438"/>
    </source>
</evidence>
<keyword evidence="5" id="KW-0418">Kinase</keyword>
<keyword evidence="6" id="KW-1133">Transmembrane helix</keyword>
<dbReference type="InterPro" id="IPR001610">
    <property type="entry name" value="PAC"/>
</dbReference>
<dbReference type="PANTHER" id="PTHR43304:SF1">
    <property type="entry name" value="PAC DOMAIN-CONTAINING PROTEIN"/>
    <property type="match status" value="1"/>
</dbReference>
<dbReference type="InterPro" id="IPR013655">
    <property type="entry name" value="PAS_fold_3"/>
</dbReference>